<reference evidence="2" key="1">
    <citation type="submission" date="2014-03" db="EMBL/GenBank/DDBJ databases">
        <authorList>
            <person name="Aksoy S."/>
            <person name="Warren W."/>
            <person name="Wilson R.K."/>
        </authorList>
    </citation>
    <scope>NUCLEOTIDE SEQUENCE [LARGE SCALE GENOMIC DNA]</scope>
    <source>
        <strain evidence="2">IAEA</strain>
    </source>
</reference>
<dbReference type="EnsemblMetazoa" id="GBRI014955-RA">
    <property type="protein sequence ID" value="GBRI014955-PA"/>
    <property type="gene ID" value="GBRI014955"/>
</dbReference>
<sequence>MNDFNQAPMKATTDHISILQHFGLDYKNSFEKLMSSNKTRHPLERPSSILLGKLKKQFYENKCLKDNLIGFKFIIIDAYKPKASSRQSELTGFDKDLEAENIVNVSNSNGGLYILIQSKEADLAEMVPASVVCTANVYETL</sequence>
<reference evidence="1" key="2">
    <citation type="submission" date="2020-05" db="UniProtKB">
        <authorList>
            <consortium name="EnsemblMetazoa"/>
        </authorList>
    </citation>
    <scope>IDENTIFICATION</scope>
    <source>
        <strain evidence="1">IAEA</strain>
    </source>
</reference>
<dbReference type="AlphaFoldDB" id="A0A1A9WCX1"/>
<dbReference type="Proteomes" id="UP000091820">
    <property type="component" value="Unassembled WGS sequence"/>
</dbReference>
<accession>A0A1A9WCX1</accession>
<evidence type="ECO:0000313" key="2">
    <source>
        <dbReference type="Proteomes" id="UP000091820"/>
    </source>
</evidence>
<dbReference type="GO" id="GO:0005694">
    <property type="term" value="C:chromosome"/>
    <property type="evidence" value="ECO:0007669"/>
    <property type="project" value="UniProtKB-ARBA"/>
</dbReference>
<dbReference type="Gene3D" id="2.40.50.40">
    <property type="match status" value="1"/>
</dbReference>
<name>A0A1A9WCX1_9MUSC</name>
<dbReference type="VEuPathDB" id="VectorBase:GBRI014955"/>
<organism evidence="1 2">
    <name type="scientific">Glossina brevipalpis</name>
    <dbReference type="NCBI Taxonomy" id="37001"/>
    <lineage>
        <taxon>Eukaryota</taxon>
        <taxon>Metazoa</taxon>
        <taxon>Ecdysozoa</taxon>
        <taxon>Arthropoda</taxon>
        <taxon>Hexapoda</taxon>
        <taxon>Insecta</taxon>
        <taxon>Pterygota</taxon>
        <taxon>Neoptera</taxon>
        <taxon>Endopterygota</taxon>
        <taxon>Diptera</taxon>
        <taxon>Brachycera</taxon>
        <taxon>Muscomorpha</taxon>
        <taxon>Hippoboscoidea</taxon>
        <taxon>Glossinidae</taxon>
        <taxon>Glossina</taxon>
    </lineage>
</organism>
<evidence type="ECO:0000313" key="1">
    <source>
        <dbReference type="EnsemblMetazoa" id="GBRI014955-PA"/>
    </source>
</evidence>
<dbReference type="STRING" id="37001.A0A1A9WCX1"/>
<protein>
    <submittedName>
        <fullName evidence="1">Uncharacterized protein</fullName>
    </submittedName>
</protein>
<dbReference type="InterPro" id="IPR016197">
    <property type="entry name" value="Chromo-like_dom_sf"/>
</dbReference>
<dbReference type="SUPFAM" id="SSF54160">
    <property type="entry name" value="Chromo domain-like"/>
    <property type="match status" value="1"/>
</dbReference>
<proteinExistence type="predicted"/>
<keyword evidence="2" id="KW-1185">Reference proteome</keyword>